<dbReference type="OrthoDB" id="5545479at2759"/>
<organism evidence="2 3">
    <name type="scientific">Coprinopsis marcescibilis</name>
    <name type="common">Agaric fungus</name>
    <name type="synonym">Psathyrella marcescibilis</name>
    <dbReference type="NCBI Taxonomy" id="230819"/>
    <lineage>
        <taxon>Eukaryota</taxon>
        <taxon>Fungi</taxon>
        <taxon>Dikarya</taxon>
        <taxon>Basidiomycota</taxon>
        <taxon>Agaricomycotina</taxon>
        <taxon>Agaricomycetes</taxon>
        <taxon>Agaricomycetidae</taxon>
        <taxon>Agaricales</taxon>
        <taxon>Agaricineae</taxon>
        <taxon>Psathyrellaceae</taxon>
        <taxon>Coprinopsis</taxon>
    </lineage>
</organism>
<evidence type="ECO:0000313" key="3">
    <source>
        <dbReference type="Proteomes" id="UP000307440"/>
    </source>
</evidence>
<sequence>MFPKVGVNSRVKPDKHNNASLVCPRCHNTSVIHAKDTQWFELFFIPLIPFSSKHIYICNICQWRFISPPPNQQSGSTLPRPYAGGWAPPNHSGYHPVYIVPSYSKS</sequence>
<dbReference type="Pfam" id="PF17032">
    <property type="entry name" value="Zn_ribbon_15"/>
    <property type="match status" value="1"/>
</dbReference>
<dbReference type="EMBL" id="ML210147">
    <property type="protein sequence ID" value="TFK29782.1"/>
    <property type="molecule type" value="Genomic_DNA"/>
</dbReference>
<proteinExistence type="predicted"/>
<name>A0A5C3LAZ3_COPMA</name>
<dbReference type="STRING" id="230819.A0A5C3LAZ3"/>
<feature type="domain" description="Zinc-ribbon 15" evidence="1">
    <location>
        <begin position="22"/>
        <end position="63"/>
    </location>
</feature>
<dbReference type="AlphaFoldDB" id="A0A5C3LAZ3"/>
<reference evidence="2 3" key="1">
    <citation type="journal article" date="2019" name="Nat. Ecol. Evol.">
        <title>Megaphylogeny resolves global patterns of mushroom evolution.</title>
        <authorList>
            <person name="Varga T."/>
            <person name="Krizsan K."/>
            <person name="Foldi C."/>
            <person name="Dima B."/>
            <person name="Sanchez-Garcia M."/>
            <person name="Sanchez-Ramirez S."/>
            <person name="Szollosi G.J."/>
            <person name="Szarkandi J.G."/>
            <person name="Papp V."/>
            <person name="Albert L."/>
            <person name="Andreopoulos W."/>
            <person name="Angelini C."/>
            <person name="Antonin V."/>
            <person name="Barry K.W."/>
            <person name="Bougher N.L."/>
            <person name="Buchanan P."/>
            <person name="Buyck B."/>
            <person name="Bense V."/>
            <person name="Catcheside P."/>
            <person name="Chovatia M."/>
            <person name="Cooper J."/>
            <person name="Damon W."/>
            <person name="Desjardin D."/>
            <person name="Finy P."/>
            <person name="Geml J."/>
            <person name="Haridas S."/>
            <person name="Hughes K."/>
            <person name="Justo A."/>
            <person name="Karasinski D."/>
            <person name="Kautmanova I."/>
            <person name="Kiss B."/>
            <person name="Kocsube S."/>
            <person name="Kotiranta H."/>
            <person name="LaButti K.M."/>
            <person name="Lechner B.E."/>
            <person name="Liimatainen K."/>
            <person name="Lipzen A."/>
            <person name="Lukacs Z."/>
            <person name="Mihaltcheva S."/>
            <person name="Morgado L.N."/>
            <person name="Niskanen T."/>
            <person name="Noordeloos M.E."/>
            <person name="Ohm R.A."/>
            <person name="Ortiz-Santana B."/>
            <person name="Ovrebo C."/>
            <person name="Racz N."/>
            <person name="Riley R."/>
            <person name="Savchenko A."/>
            <person name="Shiryaev A."/>
            <person name="Soop K."/>
            <person name="Spirin V."/>
            <person name="Szebenyi C."/>
            <person name="Tomsovsky M."/>
            <person name="Tulloss R.E."/>
            <person name="Uehling J."/>
            <person name="Grigoriev I.V."/>
            <person name="Vagvolgyi C."/>
            <person name="Papp T."/>
            <person name="Martin F.M."/>
            <person name="Miettinen O."/>
            <person name="Hibbett D.S."/>
            <person name="Nagy L.G."/>
        </authorList>
    </citation>
    <scope>NUCLEOTIDE SEQUENCE [LARGE SCALE GENOMIC DNA]</scope>
    <source>
        <strain evidence="2 3">CBS 121175</strain>
    </source>
</reference>
<dbReference type="InterPro" id="IPR031493">
    <property type="entry name" value="Zinc_ribbon_15"/>
</dbReference>
<evidence type="ECO:0000313" key="2">
    <source>
        <dbReference type="EMBL" id="TFK29782.1"/>
    </source>
</evidence>
<dbReference type="Proteomes" id="UP000307440">
    <property type="component" value="Unassembled WGS sequence"/>
</dbReference>
<accession>A0A5C3LAZ3</accession>
<evidence type="ECO:0000259" key="1">
    <source>
        <dbReference type="Pfam" id="PF17032"/>
    </source>
</evidence>
<keyword evidence="3" id="KW-1185">Reference proteome</keyword>
<dbReference type="PANTHER" id="PTHR28139:SF1">
    <property type="entry name" value="UPF0768 PROTEIN YBL029C-A"/>
    <property type="match status" value="1"/>
</dbReference>
<dbReference type="PANTHER" id="PTHR28139">
    <property type="entry name" value="UPF0768 PROTEIN YBL029C-A"/>
    <property type="match status" value="1"/>
</dbReference>
<protein>
    <recommendedName>
        <fullName evidence="1">Zinc-ribbon 15 domain-containing protein</fullName>
    </recommendedName>
</protein>
<gene>
    <name evidence="2" type="ORF">FA15DRAFT_663047</name>
</gene>